<comment type="subunit">
    <text evidence="7">Consists of a catalytic RNA component (M1 or rnpB) and a protein subunit.</text>
</comment>
<dbReference type="InterPro" id="IPR020539">
    <property type="entry name" value="RNase_P_CS"/>
</dbReference>
<evidence type="ECO:0000256" key="1">
    <source>
        <dbReference type="ARBA" id="ARBA00002663"/>
    </source>
</evidence>
<dbReference type="PANTHER" id="PTHR33992">
    <property type="entry name" value="RIBONUCLEASE P PROTEIN COMPONENT"/>
    <property type="match status" value="1"/>
</dbReference>
<keyword evidence="6 7" id="KW-0694">RNA-binding</keyword>
<name>A0A6N7EYJ8_9GAMM</name>
<evidence type="ECO:0000313" key="10">
    <source>
        <dbReference type="Proteomes" id="UP000471298"/>
    </source>
</evidence>
<dbReference type="InParanoid" id="A0A6N7EYJ8"/>
<comment type="similarity">
    <text evidence="7">Belongs to the RnpA family.</text>
</comment>
<dbReference type="GO" id="GO:0004526">
    <property type="term" value="F:ribonuclease P activity"/>
    <property type="evidence" value="ECO:0007669"/>
    <property type="project" value="UniProtKB-UniRule"/>
</dbReference>
<dbReference type="GO" id="GO:0000049">
    <property type="term" value="F:tRNA binding"/>
    <property type="evidence" value="ECO:0007669"/>
    <property type="project" value="UniProtKB-UniRule"/>
</dbReference>
<dbReference type="InterPro" id="IPR020568">
    <property type="entry name" value="Ribosomal_Su5_D2-typ_SF"/>
</dbReference>
<accession>A0A6N7EYJ8</accession>
<comment type="function">
    <text evidence="1 7">RNaseP catalyzes the removal of the 5'-leader sequence from pre-tRNA to produce the mature 5'-terminus. It can also cleave other RNA substrates such as 4.5S RNA. The protein component plays an auxiliary but essential role in vivo by binding to the 5'-leader sequence and broadening the substrate specificity of the ribozyme.</text>
</comment>
<dbReference type="PANTHER" id="PTHR33992:SF1">
    <property type="entry name" value="RIBONUCLEASE P PROTEIN COMPONENT"/>
    <property type="match status" value="1"/>
</dbReference>
<evidence type="ECO:0000256" key="8">
    <source>
        <dbReference type="NCBIfam" id="TIGR00188"/>
    </source>
</evidence>
<evidence type="ECO:0000256" key="7">
    <source>
        <dbReference type="HAMAP-Rule" id="MF_00227"/>
    </source>
</evidence>
<keyword evidence="3 7" id="KW-0540">Nuclease</keyword>
<evidence type="ECO:0000256" key="2">
    <source>
        <dbReference type="ARBA" id="ARBA00022694"/>
    </source>
</evidence>
<dbReference type="GO" id="GO:0042781">
    <property type="term" value="F:3'-tRNA processing endoribonuclease activity"/>
    <property type="evidence" value="ECO:0007669"/>
    <property type="project" value="TreeGrafter"/>
</dbReference>
<dbReference type="EC" id="3.1.26.5" evidence="7 8"/>
<dbReference type="GO" id="GO:0001682">
    <property type="term" value="P:tRNA 5'-leader removal"/>
    <property type="evidence" value="ECO:0007669"/>
    <property type="project" value="UniProtKB-UniRule"/>
</dbReference>
<evidence type="ECO:0000256" key="3">
    <source>
        <dbReference type="ARBA" id="ARBA00022722"/>
    </source>
</evidence>
<keyword evidence="5 7" id="KW-0378">Hydrolase</keyword>
<dbReference type="NCBIfam" id="TIGR00188">
    <property type="entry name" value="rnpA"/>
    <property type="match status" value="1"/>
</dbReference>
<evidence type="ECO:0000256" key="4">
    <source>
        <dbReference type="ARBA" id="ARBA00022759"/>
    </source>
</evidence>
<evidence type="ECO:0000256" key="6">
    <source>
        <dbReference type="ARBA" id="ARBA00022884"/>
    </source>
</evidence>
<keyword evidence="10" id="KW-1185">Reference proteome</keyword>
<dbReference type="GO" id="GO:0030677">
    <property type="term" value="C:ribonuclease P complex"/>
    <property type="evidence" value="ECO:0007669"/>
    <property type="project" value="TreeGrafter"/>
</dbReference>
<dbReference type="RefSeq" id="WP_152810624.1">
    <property type="nucleotide sequence ID" value="NZ_WHNW01000009.1"/>
</dbReference>
<keyword evidence="2 7" id="KW-0819">tRNA processing</keyword>
<dbReference type="InterPro" id="IPR014721">
    <property type="entry name" value="Ribsml_uS5_D2-typ_fold_subgr"/>
</dbReference>
<reference evidence="9 10" key="1">
    <citation type="submission" date="2019-10" db="EMBL/GenBank/DDBJ databases">
        <title>Cardiobacteriales fam. a chemoheterotrophic member of the order Cardiobacteriales, and proposal of Cardiobacteriales fam. nov.</title>
        <authorList>
            <person name="Wang C."/>
        </authorList>
    </citation>
    <scope>NUCLEOTIDE SEQUENCE [LARGE SCALE GENOMIC DNA]</scope>
    <source>
        <strain evidence="9 10">ML27</strain>
    </source>
</reference>
<gene>
    <name evidence="7 9" type="primary">rnpA</name>
    <name evidence="9" type="ORF">GCU85_07820</name>
</gene>
<dbReference type="Proteomes" id="UP000471298">
    <property type="component" value="Unassembled WGS sequence"/>
</dbReference>
<evidence type="ECO:0000256" key="5">
    <source>
        <dbReference type="ARBA" id="ARBA00022801"/>
    </source>
</evidence>
<dbReference type="EMBL" id="WHNW01000009">
    <property type="protein sequence ID" value="MPV86630.1"/>
    <property type="molecule type" value="Genomic_DNA"/>
</dbReference>
<keyword evidence="4 7" id="KW-0255">Endonuclease</keyword>
<protein>
    <recommendedName>
        <fullName evidence="7 8">Ribonuclease P protein component</fullName>
        <shortName evidence="7">RNase P protein</shortName>
        <shortName evidence="7">RNaseP protein</shortName>
        <ecNumber evidence="7 8">3.1.26.5</ecNumber>
    </recommendedName>
    <alternativeName>
        <fullName evidence="7">Protein C5</fullName>
    </alternativeName>
</protein>
<comment type="caution">
    <text evidence="9">The sequence shown here is derived from an EMBL/GenBank/DDBJ whole genome shotgun (WGS) entry which is preliminary data.</text>
</comment>
<evidence type="ECO:0000313" key="9">
    <source>
        <dbReference type="EMBL" id="MPV86630.1"/>
    </source>
</evidence>
<proteinExistence type="inferred from homology"/>
<comment type="catalytic activity">
    <reaction evidence="7">
        <text>Endonucleolytic cleavage of RNA, removing 5'-extranucleotides from tRNA precursor.</text>
        <dbReference type="EC" id="3.1.26.5"/>
    </reaction>
</comment>
<dbReference type="Pfam" id="PF00825">
    <property type="entry name" value="Ribonuclease_P"/>
    <property type="match status" value="1"/>
</dbReference>
<dbReference type="HAMAP" id="MF_00227">
    <property type="entry name" value="RNase_P"/>
    <property type="match status" value="1"/>
</dbReference>
<dbReference type="PROSITE" id="PS00648">
    <property type="entry name" value="RIBONUCLEASE_P"/>
    <property type="match status" value="1"/>
</dbReference>
<dbReference type="SUPFAM" id="SSF54211">
    <property type="entry name" value="Ribosomal protein S5 domain 2-like"/>
    <property type="match status" value="1"/>
</dbReference>
<dbReference type="FunCoup" id="A0A6N7EYJ8">
    <property type="interactions" value="109"/>
</dbReference>
<organism evidence="9 10">
    <name type="scientific">Ostreibacterium oceani</name>
    <dbReference type="NCBI Taxonomy" id="2654998"/>
    <lineage>
        <taxon>Bacteria</taxon>
        <taxon>Pseudomonadati</taxon>
        <taxon>Pseudomonadota</taxon>
        <taxon>Gammaproteobacteria</taxon>
        <taxon>Cardiobacteriales</taxon>
        <taxon>Ostreibacteriaceae</taxon>
        <taxon>Ostreibacterium</taxon>
    </lineage>
</organism>
<dbReference type="InterPro" id="IPR000100">
    <property type="entry name" value="RNase_P"/>
</dbReference>
<sequence>MPDAPKAESDYPRKGHLALGCCFQKDSRLLKTTEFQQVFQQNQLTIKSRYFVVLVFFYHELKQHHKTNKPVRLGAVVSKKVSKRAVDRNRIKRLIREQFRQRLSTLQQQADAFNHYVDIVFIARPAAKQADNQQLHRDINHLWINRLNPLQQCEKYSSH</sequence>
<dbReference type="Gene3D" id="3.30.230.10">
    <property type="match status" value="1"/>
</dbReference>
<dbReference type="AlphaFoldDB" id="A0A6N7EYJ8"/>